<reference evidence="5" key="1">
    <citation type="submission" date="2025-08" db="UniProtKB">
        <authorList>
            <consortium name="RefSeq"/>
        </authorList>
    </citation>
    <scope>IDENTIFICATION</scope>
    <source>
        <tissue evidence="5">Gonads</tissue>
    </source>
</reference>
<dbReference type="AlphaFoldDB" id="A0A2R2ML90"/>
<dbReference type="InterPro" id="IPR009014">
    <property type="entry name" value="Transketo_C/PFOR_II"/>
</dbReference>
<keyword evidence="2" id="KW-0560">Oxidoreductase</keyword>
<dbReference type="OrthoDB" id="878at2759"/>
<dbReference type="GO" id="GO:0007584">
    <property type="term" value="P:response to nutrient"/>
    <property type="evidence" value="ECO:0007669"/>
    <property type="project" value="TreeGrafter"/>
</dbReference>
<comment type="cofactor">
    <cofactor evidence="1">
        <name>thiamine diphosphate</name>
        <dbReference type="ChEBI" id="CHEBI:58937"/>
    </cofactor>
</comment>
<dbReference type="SUPFAM" id="SSF52922">
    <property type="entry name" value="TK C-terminal domain-like"/>
    <property type="match status" value="1"/>
</dbReference>
<proteinExistence type="predicted"/>
<dbReference type="KEGG" id="lak:112041618"/>
<dbReference type="Proteomes" id="UP000085678">
    <property type="component" value="Unplaced"/>
</dbReference>
<dbReference type="PANTHER" id="PTHR42980:SF1">
    <property type="entry name" value="2-OXOISOVALERATE DEHYDROGENASE SUBUNIT BETA, MITOCHONDRIAL"/>
    <property type="match status" value="1"/>
</dbReference>
<evidence type="ECO:0000313" key="4">
    <source>
        <dbReference type="Proteomes" id="UP000085678"/>
    </source>
</evidence>
<evidence type="ECO:0000259" key="3">
    <source>
        <dbReference type="Pfam" id="PF02780"/>
    </source>
</evidence>
<evidence type="ECO:0000256" key="2">
    <source>
        <dbReference type="ARBA" id="ARBA00023002"/>
    </source>
</evidence>
<feature type="domain" description="Transketolase C-terminal" evidence="3">
    <location>
        <begin position="5"/>
        <end position="91"/>
    </location>
</feature>
<accession>A0A2R2ML90</accession>
<protein>
    <submittedName>
        <fullName evidence="5">2-oxoisovalerate dehydrogenase subunit beta, mitochondrial-like</fullName>
    </submittedName>
</protein>
<dbReference type="InParanoid" id="A0A2R2ML90"/>
<evidence type="ECO:0000313" key="5">
    <source>
        <dbReference type="RefSeq" id="XP_023930837.1"/>
    </source>
</evidence>
<gene>
    <name evidence="5" type="primary">LOC112041618</name>
</gene>
<dbReference type="Pfam" id="PF02780">
    <property type="entry name" value="Transketolase_C"/>
    <property type="match status" value="1"/>
</dbReference>
<organism evidence="4 5">
    <name type="scientific">Lingula anatina</name>
    <name type="common">Brachiopod</name>
    <name type="synonym">Lingula unguis</name>
    <dbReference type="NCBI Taxonomy" id="7574"/>
    <lineage>
        <taxon>Eukaryota</taxon>
        <taxon>Metazoa</taxon>
        <taxon>Spiralia</taxon>
        <taxon>Lophotrochozoa</taxon>
        <taxon>Brachiopoda</taxon>
        <taxon>Linguliformea</taxon>
        <taxon>Lingulata</taxon>
        <taxon>Lingulida</taxon>
        <taxon>Linguloidea</taxon>
        <taxon>Lingulidae</taxon>
        <taxon>Lingula</taxon>
    </lineage>
</organism>
<sequence length="103" mass="11749">MAHEKLKVKCEVIDLRTVLPWDVDTVAESVCKTGRCIVAHEAPITQGFGAEVAATIQNECFLNLEAPVLRVCGYDTPFPHIYEPYYMPDKWRCFEAIKKVINY</sequence>
<dbReference type="InterPro" id="IPR033248">
    <property type="entry name" value="Transketolase_C"/>
</dbReference>
<dbReference type="GeneID" id="112041618"/>
<dbReference type="GO" id="GO:0009083">
    <property type="term" value="P:branched-chain amino acid catabolic process"/>
    <property type="evidence" value="ECO:0007669"/>
    <property type="project" value="TreeGrafter"/>
</dbReference>
<dbReference type="Gene3D" id="3.40.50.920">
    <property type="match status" value="1"/>
</dbReference>
<name>A0A2R2ML90_LINAN</name>
<dbReference type="GO" id="GO:0016491">
    <property type="term" value="F:oxidoreductase activity"/>
    <property type="evidence" value="ECO:0007669"/>
    <property type="project" value="UniProtKB-KW"/>
</dbReference>
<dbReference type="RefSeq" id="XP_023930837.1">
    <property type="nucleotide sequence ID" value="XM_024075069.1"/>
</dbReference>
<dbReference type="STRING" id="7574.A0A2R2ML90"/>
<evidence type="ECO:0000256" key="1">
    <source>
        <dbReference type="ARBA" id="ARBA00001964"/>
    </source>
</evidence>
<dbReference type="PANTHER" id="PTHR42980">
    <property type="entry name" value="2-OXOISOVALERATE DEHYDROGENASE SUBUNIT BETA-RELATED"/>
    <property type="match status" value="1"/>
</dbReference>
<keyword evidence="4" id="KW-1185">Reference proteome</keyword>